<dbReference type="EMBL" id="LBTJ01000021">
    <property type="protein sequence ID" value="KKQ37994.1"/>
    <property type="molecule type" value="Genomic_DNA"/>
</dbReference>
<evidence type="ECO:0000313" key="7">
    <source>
        <dbReference type="EMBL" id="KKQ37994.1"/>
    </source>
</evidence>
<evidence type="ECO:0000256" key="3">
    <source>
        <dbReference type="ARBA" id="ARBA00023274"/>
    </source>
</evidence>
<protein>
    <recommendedName>
        <fullName evidence="4 5">Large ribosomal subunit protein bL34</fullName>
    </recommendedName>
</protein>
<keyword evidence="3 5" id="KW-0687">Ribonucleoprotein</keyword>
<dbReference type="GO" id="GO:1990904">
    <property type="term" value="C:ribonucleoprotein complex"/>
    <property type="evidence" value="ECO:0007669"/>
    <property type="project" value="UniProtKB-KW"/>
</dbReference>
<proteinExistence type="inferred from homology"/>
<accession>A0A0G0JMF4</accession>
<dbReference type="HAMAP" id="MF_00391">
    <property type="entry name" value="Ribosomal_bL34"/>
    <property type="match status" value="1"/>
</dbReference>
<name>A0A0G0JMF4_9BACT</name>
<dbReference type="GO" id="GO:0005840">
    <property type="term" value="C:ribosome"/>
    <property type="evidence" value="ECO:0007669"/>
    <property type="project" value="UniProtKB-KW"/>
</dbReference>
<reference evidence="7 8" key="1">
    <citation type="journal article" date="2015" name="Nature">
        <title>rRNA introns, odd ribosomes, and small enigmatic genomes across a large radiation of phyla.</title>
        <authorList>
            <person name="Brown C.T."/>
            <person name="Hug L.A."/>
            <person name="Thomas B.C."/>
            <person name="Sharon I."/>
            <person name="Castelle C.J."/>
            <person name="Singh A."/>
            <person name="Wilkins M.J."/>
            <person name="Williams K.H."/>
            <person name="Banfield J.F."/>
        </authorList>
    </citation>
    <scope>NUCLEOTIDE SEQUENCE [LARGE SCALE GENOMIC DNA]</scope>
</reference>
<evidence type="ECO:0000256" key="4">
    <source>
        <dbReference type="ARBA" id="ARBA00035177"/>
    </source>
</evidence>
<dbReference type="Pfam" id="PF00468">
    <property type="entry name" value="Ribosomal_L34"/>
    <property type="match status" value="1"/>
</dbReference>
<sequence length="45" mass="5380">MTRRTFQPKTKKRMRKIGFLTRMKSSGGRATIQRRRNKGRKKLTS</sequence>
<dbReference type="AlphaFoldDB" id="A0A0G0JMF4"/>
<feature type="compositionally biased region" description="Basic residues" evidence="6">
    <location>
        <begin position="32"/>
        <end position="45"/>
    </location>
</feature>
<comment type="caution">
    <text evidence="7">The sequence shown here is derived from an EMBL/GenBank/DDBJ whole genome shotgun (WGS) entry which is preliminary data.</text>
</comment>
<evidence type="ECO:0000256" key="2">
    <source>
        <dbReference type="ARBA" id="ARBA00022980"/>
    </source>
</evidence>
<comment type="similarity">
    <text evidence="1 5">Belongs to the bacterial ribosomal protein bL34 family.</text>
</comment>
<dbReference type="Gene3D" id="1.10.287.3980">
    <property type="match status" value="1"/>
</dbReference>
<dbReference type="NCBIfam" id="TIGR01030">
    <property type="entry name" value="rpmH_bact"/>
    <property type="match status" value="1"/>
</dbReference>
<dbReference type="STRING" id="1618481.US54_C0021G0021"/>
<keyword evidence="2 5" id="KW-0689">Ribosomal protein</keyword>
<feature type="region of interest" description="Disordered" evidence="6">
    <location>
        <begin position="23"/>
        <end position="45"/>
    </location>
</feature>
<dbReference type="GO" id="GO:0006412">
    <property type="term" value="P:translation"/>
    <property type="evidence" value="ECO:0007669"/>
    <property type="project" value="UniProtKB-UniRule"/>
</dbReference>
<evidence type="ECO:0000256" key="5">
    <source>
        <dbReference type="HAMAP-Rule" id="MF_00391"/>
    </source>
</evidence>
<gene>
    <name evidence="5" type="primary">rpmH</name>
    <name evidence="7" type="ORF">US54_C0021G0021</name>
</gene>
<evidence type="ECO:0000256" key="1">
    <source>
        <dbReference type="ARBA" id="ARBA00010111"/>
    </source>
</evidence>
<dbReference type="InterPro" id="IPR000271">
    <property type="entry name" value="Ribosomal_bL34"/>
</dbReference>
<dbReference type="Proteomes" id="UP000034471">
    <property type="component" value="Unassembled WGS sequence"/>
</dbReference>
<organism evidence="7 8">
    <name type="scientific">Candidatus Roizmanbacteria bacterium GW2011_GWA2_37_7</name>
    <dbReference type="NCBI Taxonomy" id="1618481"/>
    <lineage>
        <taxon>Bacteria</taxon>
        <taxon>Candidatus Roizmaniibacteriota</taxon>
    </lineage>
</organism>
<evidence type="ECO:0000313" key="8">
    <source>
        <dbReference type="Proteomes" id="UP000034471"/>
    </source>
</evidence>
<evidence type="ECO:0000256" key="6">
    <source>
        <dbReference type="SAM" id="MobiDB-lite"/>
    </source>
</evidence>
<dbReference type="GO" id="GO:0003735">
    <property type="term" value="F:structural constituent of ribosome"/>
    <property type="evidence" value="ECO:0007669"/>
    <property type="project" value="InterPro"/>
</dbReference>